<protein>
    <submittedName>
        <fullName evidence="1">Uncharacterized protein</fullName>
    </submittedName>
</protein>
<gene>
    <name evidence="1" type="ORF">MRB53_034923</name>
</gene>
<reference evidence="1 2" key="1">
    <citation type="journal article" date="2022" name="Hortic Res">
        <title>A haplotype resolved chromosomal level avocado genome allows analysis of novel avocado genes.</title>
        <authorList>
            <person name="Nath O."/>
            <person name="Fletcher S.J."/>
            <person name="Hayward A."/>
            <person name="Shaw L.M."/>
            <person name="Masouleh A.K."/>
            <person name="Furtado A."/>
            <person name="Henry R.J."/>
            <person name="Mitter N."/>
        </authorList>
    </citation>
    <scope>NUCLEOTIDE SEQUENCE [LARGE SCALE GENOMIC DNA]</scope>
    <source>
        <strain evidence="2">cv. Hass</strain>
    </source>
</reference>
<comment type="caution">
    <text evidence="1">The sequence shown here is derived from an EMBL/GenBank/DDBJ whole genome shotgun (WGS) entry which is preliminary data.</text>
</comment>
<evidence type="ECO:0000313" key="1">
    <source>
        <dbReference type="EMBL" id="KAJ8615551.1"/>
    </source>
</evidence>
<dbReference type="Proteomes" id="UP001234297">
    <property type="component" value="Chromosome 12"/>
</dbReference>
<keyword evidence="2" id="KW-1185">Reference proteome</keyword>
<accession>A0ACC2K358</accession>
<dbReference type="EMBL" id="CM056820">
    <property type="protein sequence ID" value="KAJ8615551.1"/>
    <property type="molecule type" value="Genomic_DNA"/>
</dbReference>
<proteinExistence type="predicted"/>
<organism evidence="1 2">
    <name type="scientific">Persea americana</name>
    <name type="common">Avocado</name>
    <dbReference type="NCBI Taxonomy" id="3435"/>
    <lineage>
        <taxon>Eukaryota</taxon>
        <taxon>Viridiplantae</taxon>
        <taxon>Streptophyta</taxon>
        <taxon>Embryophyta</taxon>
        <taxon>Tracheophyta</taxon>
        <taxon>Spermatophyta</taxon>
        <taxon>Magnoliopsida</taxon>
        <taxon>Magnoliidae</taxon>
        <taxon>Laurales</taxon>
        <taxon>Lauraceae</taxon>
        <taxon>Persea</taxon>
    </lineage>
</organism>
<sequence>MVGRCSSGVFLLVPATNCDLRSDGLWGLLLQRPFSETQQLQRLESGSKIWILFDSRLLLWWTDSGGGRLAFCSVTRLRYEMARPVSEDGLEWASMDQRRTHSFSYAPPPLSPSQVHLPLYDLTATRPNSFLSSKQLPYAPPFLSSLDYETTLLSSAIARLPTLC</sequence>
<evidence type="ECO:0000313" key="2">
    <source>
        <dbReference type="Proteomes" id="UP001234297"/>
    </source>
</evidence>
<name>A0ACC2K358_PERAE</name>